<keyword evidence="7" id="KW-0966">Cell projection</keyword>
<dbReference type="GO" id="GO:0005813">
    <property type="term" value="C:centrosome"/>
    <property type="evidence" value="ECO:0000318"/>
    <property type="project" value="GO_Central"/>
</dbReference>
<keyword evidence="12" id="KW-1185">Reference proteome</keyword>
<evidence type="ECO:0000256" key="10">
    <source>
        <dbReference type="SAM" id="MobiDB-lite"/>
    </source>
</evidence>
<accession>A0A6I8NP20</accession>
<feature type="region of interest" description="Disordered" evidence="10">
    <location>
        <begin position="1"/>
        <end position="20"/>
    </location>
</feature>
<feature type="compositionally biased region" description="Pro residues" evidence="10">
    <location>
        <begin position="1"/>
        <end position="16"/>
    </location>
</feature>
<dbReference type="OrthoDB" id="8015657at2759"/>
<evidence type="ECO:0000256" key="9">
    <source>
        <dbReference type="ARBA" id="ARBA00031153"/>
    </source>
</evidence>
<reference evidence="11 12" key="1">
    <citation type="journal article" date="2008" name="Nature">
        <title>Genome analysis of the platypus reveals unique signatures of evolution.</title>
        <authorList>
            <person name="Warren W.C."/>
            <person name="Hillier L.W."/>
            <person name="Marshall Graves J.A."/>
            <person name="Birney E."/>
            <person name="Ponting C.P."/>
            <person name="Grutzner F."/>
            <person name="Belov K."/>
            <person name="Miller W."/>
            <person name="Clarke L."/>
            <person name="Chinwalla A.T."/>
            <person name="Yang S.P."/>
            <person name="Heger A."/>
            <person name="Locke D.P."/>
            <person name="Miethke P."/>
            <person name="Waters P.D."/>
            <person name="Veyrunes F."/>
            <person name="Fulton L."/>
            <person name="Fulton B."/>
            <person name="Graves T."/>
            <person name="Wallis J."/>
            <person name="Puente X.S."/>
            <person name="Lopez-Otin C."/>
            <person name="Ordonez G.R."/>
            <person name="Eichler E.E."/>
            <person name="Chen L."/>
            <person name="Cheng Z."/>
            <person name="Deakin J.E."/>
            <person name="Alsop A."/>
            <person name="Thompson K."/>
            <person name="Kirby P."/>
            <person name="Papenfuss A.T."/>
            <person name="Wakefield M.J."/>
            <person name="Olender T."/>
            <person name="Lancet D."/>
            <person name="Huttley G.A."/>
            <person name="Smit A.F."/>
            <person name="Pask A."/>
            <person name="Temple-Smith P."/>
            <person name="Batzer M.A."/>
            <person name="Walker J.A."/>
            <person name="Konkel M.K."/>
            <person name="Harris R.S."/>
            <person name="Whittington C.M."/>
            <person name="Wong E.S."/>
            <person name="Gemmell N.J."/>
            <person name="Buschiazzo E."/>
            <person name="Vargas Jentzsch I.M."/>
            <person name="Merkel A."/>
            <person name="Schmitz J."/>
            <person name="Zemann A."/>
            <person name="Churakov G."/>
            <person name="Kriegs J.O."/>
            <person name="Brosius J."/>
            <person name="Murchison E.P."/>
            <person name="Sachidanandam R."/>
            <person name="Smith C."/>
            <person name="Hannon G.J."/>
            <person name="Tsend-Ayush E."/>
            <person name="McMillan D."/>
            <person name="Attenborough R."/>
            <person name="Rens W."/>
            <person name="Ferguson-Smith M."/>
            <person name="Lefevre C.M."/>
            <person name="Sharp J.A."/>
            <person name="Nicholas K.R."/>
            <person name="Ray D.A."/>
            <person name="Kube M."/>
            <person name="Reinhardt R."/>
            <person name="Pringle T.H."/>
            <person name="Taylor J."/>
            <person name="Jones R.C."/>
            <person name="Nixon B."/>
            <person name="Dacheux J.L."/>
            <person name="Niwa H."/>
            <person name="Sekita Y."/>
            <person name="Huang X."/>
            <person name="Stark A."/>
            <person name="Kheradpour P."/>
            <person name="Kellis M."/>
            <person name="Flicek P."/>
            <person name="Chen Y."/>
            <person name="Webber C."/>
            <person name="Hardison R."/>
            <person name="Nelson J."/>
            <person name="Hallsworth-Pepin K."/>
            <person name="Delehaunty K."/>
            <person name="Markovic C."/>
            <person name="Minx P."/>
            <person name="Feng Y."/>
            <person name="Kremitzki C."/>
            <person name="Mitreva M."/>
            <person name="Glasscock J."/>
            <person name="Wylie T."/>
            <person name="Wohldmann P."/>
            <person name="Thiru P."/>
            <person name="Nhan M.N."/>
            <person name="Pohl C.S."/>
            <person name="Smith S.M."/>
            <person name="Hou S."/>
            <person name="Nefedov M."/>
            <person name="de Jong P.J."/>
            <person name="Renfree M.B."/>
            <person name="Mardis E.R."/>
            <person name="Wilson R.K."/>
        </authorList>
    </citation>
    <scope>NUCLEOTIDE SEQUENCE [LARGE SCALE GENOMIC DNA]</scope>
    <source>
        <strain evidence="11 12">Glennie</strain>
    </source>
</reference>
<feature type="compositionally biased region" description="Low complexity" evidence="10">
    <location>
        <begin position="303"/>
        <end position="316"/>
    </location>
</feature>
<reference evidence="11" key="3">
    <citation type="submission" date="2025-09" db="UniProtKB">
        <authorList>
            <consortium name="Ensembl"/>
        </authorList>
    </citation>
    <scope>IDENTIFICATION</scope>
    <source>
        <strain evidence="11">Glennie</strain>
    </source>
</reference>
<evidence type="ECO:0000256" key="3">
    <source>
        <dbReference type="ARBA" id="ARBA00010767"/>
    </source>
</evidence>
<feature type="compositionally biased region" description="Polar residues" evidence="10">
    <location>
        <begin position="263"/>
        <end position="274"/>
    </location>
</feature>
<feature type="region of interest" description="Disordered" evidence="10">
    <location>
        <begin position="699"/>
        <end position="733"/>
    </location>
</feature>
<dbReference type="PANTHER" id="PTHR16299">
    <property type="entry name" value="CENTROSOMAL PROTEIN KIZUNA"/>
    <property type="match status" value="1"/>
</dbReference>
<evidence type="ECO:0000256" key="1">
    <source>
        <dbReference type="ARBA" id="ARBA00004120"/>
    </source>
</evidence>
<dbReference type="Ensembl" id="ENSOANT00000059808.1">
    <property type="protein sequence ID" value="ENSOANP00000042924.1"/>
    <property type="gene ID" value="ENSOANG00000002851.3"/>
</dbReference>
<sequence length="802" mass="89381">MAQAPAPAPGPGPGPPGRLYYERLGRLQRGLRASEKKRLDLERKLYEYSQSEAYLAKLKYLKLKKYLDEICEAERRAQVRNEEYLKEFERLENHVRSFTASTEKLQKLKMECESQIRRMQLHSKNNPWMKDEPKENSQEQGLQVVRQAGINTGTAVSRGLYHRAEIFMGRQMSAISSLEDFSTRQKSSQPTKSFSIPDPHSCRQTAQSGNVTDSYVVQTNSDIVCSNKPDKIDGKTSLQMGEEMPVTSSISPEEVQTHCLEIESNTNNGKSNFPESKKPAELNSPVQKRLSPENSTTDLKCDSSSGSEETRGGTPSCACTEVKEVRTERSVPVAPSPVRRSSENEHAEGNRRAWESSLGHRVDANQRPFLNRPEQEEDIFSTSSNLTVSVSEDDSAPSVSELQPNLGDDVGGIGEELIHDGQEKDVPSAKNNNCDLQTLSSQASEKESSGNSPKREVCLSFRGFSHLLQFIEDQLEQANTKHVELYQTAALSPEKLTRLINLCNQTGILKEEDLEACGTVVLHQFQRLLECISPKCLLPEHDLIDRRNTMDEKPVRLEQPPDSVLFRERLSQHAYTLKKYKVSLQEDVAKMFETLLAAESNDQSPTATALLKKALTEECEDRSSIHSNDSSCSLPSILNDNSGIKQANHTQWLDSTGTKKQEVPSGCEDESKEESLEEKIPITETKAYQLLKLSTLQAGKDQTRGKNQKKKAGGSKSQVPGLDDGSKTFKTKTSNQIGSEAVFSSGEGSPLSREFVETGNIVQTLHLGIVILIRRIKIRKAKIDVTKSEHTSSDLFNFTITG</sequence>
<evidence type="ECO:0000313" key="11">
    <source>
        <dbReference type="Ensembl" id="ENSOANP00000042924.1"/>
    </source>
</evidence>
<gene>
    <name evidence="11" type="primary">KIZ</name>
</gene>
<protein>
    <recommendedName>
        <fullName evidence="4">Centrosomal protein kizuna</fullName>
    </recommendedName>
    <alternativeName>
        <fullName evidence="9">Polo-like kinase 1 substrate 1</fullName>
    </alternativeName>
</protein>
<dbReference type="GO" id="GO:0007051">
    <property type="term" value="P:spindle organization"/>
    <property type="evidence" value="ECO:0000318"/>
    <property type="project" value="GO_Central"/>
</dbReference>
<name>A0A6I8NP20_ORNAN</name>
<feature type="region of interest" description="Disordered" evidence="10">
    <location>
        <begin position="178"/>
        <end position="207"/>
    </location>
</feature>
<feature type="region of interest" description="Disordered" evidence="10">
    <location>
        <begin position="649"/>
        <end position="679"/>
    </location>
</feature>
<evidence type="ECO:0000256" key="4">
    <source>
        <dbReference type="ARBA" id="ARBA00013872"/>
    </source>
</evidence>
<keyword evidence="6" id="KW-0206">Cytoskeleton</keyword>
<dbReference type="FunCoup" id="A0A6I8NP20">
    <property type="interactions" value="294"/>
</dbReference>
<dbReference type="PANTHER" id="PTHR16299:SF2">
    <property type="entry name" value="CENTROSOMAL PROTEIN KIZUNA"/>
    <property type="match status" value="1"/>
</dbReference>
<evidence type="ECO:0000256" key="2">
    <source>
        <dbReference type="ARBA" id="ARBA00004300"/>
    </source>
</evidence>
<evidence type="ECO:0000313" key="12">
    <source>
        <dbReference type="Proteomes" id="UP000002279"/>
    </source>
</evidence>
<dbReference type="InterPro" id="IPR026742">
    <property type="entry name" value="Centrosomal_kizuma"/>
</dbReference>
<reference evidence="11" key="2">
    <citation type="submission" date="2025-08" db="UniProtKB">
        <authorList>
            <consortium name="Ensembl"/>
        </authorList>
    </citation>
    <scope>IDENTIFICATION</scope>
    <source>
        <strain evidence="11">Glennie</strain>
    </source>
</reference>
<feature type="compositionally biased region" description="Basic and acidic residues" evidence="10">
    <location>
        <begin position="340"/>
        <end position="364"/>
    </location>
</feature>
<evidence type="ECO:0000256" key="8">
    <source>
        <dbReference type="ARBA" id="ARBA00024919"/>
    </source>
</evidence>
<dbReference type="CTD" id="55857"/>
<feature type="region of interest" description="Disordered" evidence="10">
    <location>
        <begin position="226"/>
        <end position="414"/>
    </location>
</feature>
<dbReference type="GeneTree" id="ENSGT00390000010121"/>
<organism evidence="11 12">
    <name type="scientific">Ornithorhynchus anatinus</name>
    <name type="common">Duckbill platypus</name>
    <dbReference type="NCBI Taxonomy" id="9258"/>
    <lineage>
        <taxon>Eukaryota</taxon>
        <taxon>Metazoa</taxon>
        <taxon>Chordata</taxon>
        <taxon>Craniata</taxon>
        <taxon>Vertebrata</taxon>
        <taxon>Euteleostomi</taxon>
        <taxon>Mammalia</taxon>
        <taxon>Monotremata</taxon>
        <taxon>Ornithorhynchidae</taxon>
        <taxon>Ornithorhynchus</taxon>
    </lineage>
</organism>
<comment type="subcellular location">
    <subcellularLocation>
        <location evidence="1">Cytoplasm</location>
        <location evidence="1">Cytoskeleton</location>
        <location evidence="1">Cilium basal body</location>
    </subcellularLocation>
    <subcellularLocation>
        <location evidence="2">Cytoplasm</location>
        <location evidence="2">Cytoskeleton</location>
        <location evidence="2">Microtubule organizing center</location>
        <location evidence="2">Centrosome</location>
    </subcellularLocation>
</comment>
<evidence type="ECO:0000256" key="5">
    <source>
        <dbReference type="ARBA" id="ARBA00022490"/>
    </source>
</evidence>
<dbReference type="RefSeq" id="XP_028923155.1">
    <property type="nucleotide sequence ID" value="XM_029067322.1"/>
</dbReference>
<proteinExistence type="inferred from homology"/>
<dbReference type="GeneID" id="100074696"/>
<dbReference type="InParanoid" id="A0A6I8NP20"/>
<dbReference type="Bgee" id="ENSOANG00000002851">
    <property type="expression patterns" value="Expressed in testis and 8 other cell types or tissues"/>
</dbReference>
<evidence type="ECO:0000256" key="6">
    <source>
        <dbReference type="ARBA" id="ARBA00023212"/>
    </source>
</evidence>
<dbReference type="OMA" id="EKEQTHC"/>
<dbReference type="Proteomes" id="UP000002279">
    <property type="component" value="Chromosome 1"/>
</dbReference>
<feature type="compositionally biased region" description="Polar residues" evidence="10">
    <location>
        <begin position="380"/>
        <end position="390"/>
    </location>
</feature>
<keyword evidence="5" id="KW-0963">Cytoplasm</keyword>
<comment type="similarity">
    <text evidence="3">Belongs to the kizuna family.</text>
</comment>
<feature type="compositionally biased region" description="Polar residues" evidence="10">
    <location>
        <begin position="178"/>
        <end position="194"/>
    </location>
</feature>
<dbReference type="AlphaFoldDB" id="A0A6I8NP20"/>
<evidence type="ECO:0000256" key="7">
    <source>
        <dbReference type="ARBA" id="ARBA00023273"/>
    </source>
</evidence>
<comment type="function">
    <text evidence="8">Centrosomal protein required for establishing a robust mitotic centrosome architecture that can endure the forces that converge on the centrosomes during spindle formation. Required for stabilizing the expanded pericentriolar material around the centriole.</text>
</comment>